<dbReference type="EMBL" id="AUZZ01006274">
    <property type="protein sequence ID" value="EQD46850.1"/>
    <property type="molecule type" value="Genomic_DNA"/>
</dbReference>
<protein>
    <submittedName>
        <fullName evidence="2">Plasmid stabilization system protein</fullName>
    </submittedName>
</protein>
<sequence>MSYTVLFSPKAEQQLAAIERYIAEAAGSDSAARYVDAIVTYCESMVTFPQHGQRRDDLMPGLLITHYRGRAVIAFLVDTDAETVSVVGVFYGGQDYETLLQDTD</sequence>
<dbReference type="Pfam" id="PF05016">
    <property type="entry name" value="ParE_toxin"/>
    <property type="match status" value="1"/>
</dbReference>
<evidence type="ECO:0000313" key="2">
    <source>
        <dbReference type="EMBL" id="EQD46850.1"/>
    </source>
</evidence>
<dbReference type="InterPro" id="IPR007712">
    <property type="entry name" value="RelE/ParE_toxin"/>
</dbReference>
<dbReference type="Gene3D" id="3.30.2310.20">
    <property type="entry name" value="RelE-like"/>
    <property type="match status" value="1"/>
</dbReference>
<comment type="caution">
    <text evidence="2">The sequence shown here is derived from an EMBL/GenBank/DDBJ whole genome shotgun (WGS) entry which is preliminary data.</text>
</comment>
<organism evidence="2">
    <name type="scientific">mine drainage metagenome</name>
    <dbReference type="NCBI Taxonomy" id="410659"/>
    <lineage>
        <taxon>unclassified sequences</taxon>
        <taxon>metagenomes</taxon>
        <taxon>ecological metagenomes</taxon>
    </lineage>
</organism>
<accession>T1AXM3</accession>
<dbReference type="InterPro" id="IPR035093">
    <property type="entry name" value="RelE/ParE_toxin_dom_sf"/>
</dbReference>
<name>T1AXM3_9ZZZZ</name>
<reference evidence="2" key="1">
    <citation type="submission" date="2013-08" db="EMBL/GenBank/DDBJ databases">
        <authorList>
            <person name="Mendez C."/>
            <person name="Richter M."/>
            <person name="Ferrer M."/>
            <person name="Sanchez J."/>
        </authorList>
    </citation>
    <scope>NUCLEOTIDE SEQUENCE</scope>
</reference>
<gene>
    <name evidence="2" type="ORF">B2A_08700</name>
</gene>
<evidence type="ECO:0000256" key="1">
    <source>
        <dbReference type="ARBA" id="ARBA00022649"/>
    </source>
</evidence>
<reference evidence="2" key="2">
    <citation type="journal article" date="2014" name="ISME J.">
        <title>Microbial stratification in low pH oxic and suboxic macroscopic growths along an acid mine drainage.</title>
        <authorList>
            <person name="Mendez-Garcia C."/>
            <person name="Mesa V."/>
            <person name="Sprenger R.R."/>
            <person name="Richter M."/>
            <person name="Diez M.S."/>
            <person name="Solano J."/>
            <person name="Bargiela R."/>
            <person name="Golyshina O.V."/>
            <person name="Manteca A."/>
            <person name="Ramos J.L."/>
            <person name="Gallego J.R."/>
            <person name="Llorente I."/>
            <person name="Martins Dos Santos V.A."/>
            <person name="Jensen O.N."/>
            <person name="Pelaez A.I."/>
            <person name="Sanchez J."/>
            <person name="Ferrer M."/>
        </authorList>
    </citation>
    <scope>NUCLEOTIDE SEQUENCE</scope>
</reference>
<keyword evidence="1" id="KW-1277">Toxin-antitoxin system</keyword>
<dbReference type="AlphaFoldDB" id="T1AXM3"/>
<proteinExistence type="predicted"/>